<name>A0A2H3BN81_9AGAR</name>
<protein>
    <submittedName>
        <fullName evidence="1">Uncharacterized protein</fullName>
    </submittedName>
</protein>
<evidence type="ECO:0000313" key="1">
    <source>
        <dbReference type="EMBL" id="PBK72319.1"/>
    </source>
</evidence>
<dbReference type="AlphaFoldDB" id="A0A2H3BN81"/>
<organism evidence="1 2">
    <name type="scientific">Armillaria solidipes</name>
    <dbReference type="NCBI Taxonomy" id="1076256"/>
    <lineage>
        <taxon>Eukaryota</taxon>
        <taxon>Fungi</taxon>
        <taxon>Dikarya</taxon>
        <taxon>Basidiomycota</taxon>
        <taxon>Agaricomycotina</taxon>
        <taxon>Agaricomycetes</taxon>
        <taxon>Agaricomycetidae</taxon>
        <taxon>Agaricales</taxon>
        <taxon>Marasmiineae</taxon>
        <taxon>Physalacriaceae</taxon>
        <taxon>Armillaria</taxon>
    </lineage>
</organism>
<proteinExistence type="predicted"/>
<dbReference type="EMBL" id="KZ293422">
    <property type="protein sequence ID" value="PBK72319.1"/>
    <property type="molecule type" value="Genomic_DNA"/>
</dbReference>
<gene>
    <name evidence="1" type="ORF">ARMSODRAFT_752749</name>
</gene>
<accession>A0A2H3BN81</accession>
<reference evidence="2" key="1">
    <citation type="journal article" date="2017" name="Nat. Ecol. Evol.">
        <title>Genome expansion and lineage-specific genetic innovations in the forest pathogenic fungi Armillaria.</title>
        <authorList>
            <person name="Sipos G."/>
            <person name="Prasanna A.N."/>
            <person name="Walter M.C."/>
            <person name="O'Connor E."/>
            <person name="Balint B."/>
            <person name="Krizsan K."/>
            <person name="Kiss B."/>
            <person name="Hess J."/>
            <person name="Varga T."/>
            <person name="Slot J."/>
            <person name="Riley R."/>
            <person name="Boka B."/>
            <person name="Rigling D."/>
            <person name="Barry K."/>
            <person name="Lee J."/>
            <person name="Mihaltcheva S."/>
            <person name="LaButti K."/>
            <person name="Lipzen A."/>
            <person name="Waldron R."/>
            <person name="Moloney N.M."/>
            <person name="Sperisen C."/>
            <person name="Kredics L."/>
            <person name="Vagvoelgyi C."/>
            <person name="Patrignani A."/>
            <person name="Fitzpatrick D."/>
            <person name="Nagy I."/>
            <person name="Doyle S."/>
            <person name="Anderson J.B."/>
            <person name="Grigoriev I.V."/>
            <person name="Gueldener U."/>
            <person name="Muensterkoetter M."/>
            <person name="Nagy L.G."/>
        </authorList>
    </citation>
    <scope>NUCLEOTIDE SEQUENCE [LARGE SCALE GENOMIC DNA]</scope>
    <source>
        <strain evidence="2">28-4</strain>
    </source>
</reference>
<evidence type="ECO:0000313" key="2">
    <source>
        <dbReference type="Proteomes" id="UP000218334"/>
    </source>
</evidence>
<keyword evidence="2" id="KW-1185">Reference proteome</keyword>
<dbReference type="Proteomes" id="UP000218334">
    <property type="component" value="Unassembled WGS sequence"/>
</dbReference>
<sequence>MDATVTMLFSDEPTEKIKRRIFWTIQLSTRTTKPCSFIDLGSSHCVSLLTYETCGKYNDGALPRVKITRLTTIGMSKYISNLDVSSAPSEVDLSRADFLEYYNNFSESFLYASVSEPCRAPMKIYMPCSDPHFWMWLEAYKHFDKDHRVMLSKDPFIPHASSRNWSDGVQTGKDNYLLMQQEAQTYGEGRWRRARSAWGSFAGKSSIPPAIRGIFSYPFLSTLMPQMWSTCALPPLPANKAVPVSSNGKTIPSSASDQRYICLHFDLNGCKAGPTMRHGPHCVCSLYADPHHGASNAVVIEAHKVGTPYNTKGWERTLKRHNFYSTSTLIFESFST</sequence>